<keyword evidence="10" id="KW-1185">Reference proteome</keyword>
<evidence type="ECO:0000256" key="6">
    <source>
        <dbReference type="ARBA" id="ARBA00023242"/>
    </source>
</evidence>
<dbReference type="InterPro" id="IPR009044">
    <property type="entry name" value="ssDNA-bd_transcriptional_reg"/>
</dbReference>
<proteinExistence type="inferred from homology"/>
<dbReference type="Gene3D" id="2.30.31.10">
    <property type="entry name" value="Transcriptional Coactivator Pc4, Chain A"/>
    <property type="match status" value="1"/>
</dbReference>
<feature type="region of interest" description="Disordered" evidence="7">
    <location>
        <begin position="1"/>
        <end position="50"/>
    </location>
</feature>
<feature type="region of interest" description="Disordered" evidence="7">
    <location>
        <begin position="136"/>
        <end position="175"/>
    </location>
</feature>
<comment type="similarity">
    <text evidence="2">Belongs to the transcriptional coactivator PC4 family.</text>
</comment>
<dbReference type="Proteomes" id="UP000029964">
    <property type="component" value="Unassembled WGS sequence"/>
</dbReference>
<dbReference type="GO" id="GO:0003713">
    <property type="term" value="F:transcription coactivator activity"/>
    <property type="evidence" value="ECO:0007669"/>
    <property type="project" value="InterPro"/>
</dbReference>
<organism evidence="9 10">
    <name type="scientific">Hapsidospora chrysogenum (strain ATCC 11550 / CBS 779.69 / DSM 880 / IAM 14645 / JCM 23072 / IMI 49137)</name>
    <name type="common">Acremonium chrysogenum</name>
    <dbReference type="NCBI Taxonomy" id="857340"/>
    <lineage>
        <taxon>Eukaryota</taxon>
        <taxon>Fungi</taxon>
        <taxon>Dikarya</taxon>
        <taxon>Ascomycota</taxon>
        <taxon>Pezizomycotina</taxon>
        <taxon>Sordariomycetes</taxon>
        <taxon>Hypocreomycetidae</taxon>
        <taxon>Hypocreales</taxon>
        <taxon>Bionectriaceae</taxon>
        <taxon>Hapsidospora</taxon>
    </lineage>
</organism>
<keyword evidence="5" id="KW-0804">Transcription</keyword>
<evidence type="ECO:0000256" key="7">
    <source>
        <dbReference type="SAM" id="MobiDB-lite"/>
    </source>
</evidence>
<accession>A0A086T5X8</accession>
<dbReference type="EMBL" id="JPKY01000043">
    <property type="protein sequence ID" value="KFH44760.1"/>
    <property type="molecule type" value="Genomic_DNA"/>
</dbReference>
<keyword evidence="4" id="KW-0238">DNA-binding</keyword>
<dbReference type="InterPro" id="IPR003173">
    <property type="entry name" value="PC4_C"/>
</dbReference>
<dbReference type="PANTHER" id="PTHR13215">
    <property type="entry name" value="RNA POLYMERASE II TRANSCRIPTIONAL COACTIVATOR"/>
    <property type="match status" value="1"/>
</dbReference>
<dbReference type="STRING" id="857340.A0A086T5X8"/>
<comment type="caution">
    <text evidence="9">The sequence shown here is derived from an EMBL/GenBank/DDBJ whole genome shotgun (WGS) entry which is preliminary data.</text>
</comment>
<keyword evidence="6" id="KW-0539">Nucleus</keyword>
<reference evidence="10" key="1">
    <citation type="journal article" date="2014" name="Genome Announc.">
        <title>Genome sequence and annotation of Acremonium chrysogenum, producer of the beta-lactam antibiotic cephalosporin C.</title>
        <authorList>
            <person name="Terfehr D."/>
            <person name="Dahlmann T.A."/>
            <person name="Specht T."/>
            <person name="Zadra I."/>
            <person name="Kuernsteiner H."/>
            <person name="Kueck U."/>
        </authorList>
    </citation>
    <scope>NUCLEOTIDE SEQUENCE [LARGE SCALE GENOMIC DNA]</scope>
    <source>
        <strain evidence="10">ATCC 11550 / CBS 779.69 / DSM 880 / IAM 14645 / JCM 23072 / IMI 49137</strain>
    </source>
</reference>
<evidence type="ECO:0000256" key="2">
    <source>
        <dbReference type="ARBA" id="ARBA00009001"/>
    </source>
</evidence>
<name>A0A086T5X8_HAPC1</name>
<evidence type="ECO:0000313" key="9">
    <source>
        <dbReference type="EMBL" id="KFH44760.1"/>
    </source>
</evidence>
<dbReference type="OrthoDB" id="2505440at2759"/>
<gene>
    <name evidence="9" type="ORF">ACRE_044940</name>
</gene>
<sequence>MGGSSKKRSASMAEDSDDLDALTSAPSVKKTKSAASAAPPAGKDDEGNSYWELSNKRRVGVSEFKGKALVNVREYYEKDGKTLPGKKVNPSHKSSFLLIPDNADIVKGISLSVEQWTTLLKAAPGINAALRDLGHLGDDEDADAVDEPPVVKAPKKEKSKSSKANIEATSDEDSA</sequence>
<dbReference type="HOGENOM" id="CLU_104273_0_1_1"/>
<evidence type="ECO:0000256" key="5">
    <source>
        <dbReference type="ARBA" id="ARBA00023163"/>
    </source>
</evidence>
<comment type="subcellular location">
    <subcellularLocation>
        <location evidence="1">Nucleus</location>
    </subcellularLocation>
</comment>
<dbReference type="Pfam" id="PF02229">
    <property type="entry name" value="PC4"/>
    <property type="match status" value="1"/>
</dbReference>
<dbReference type="GO" id="GO:0003677">
    <property type="term" value="F:DNA binding"/>
    <property type="evidence" value="ECO:0007669"/>
    <property type="project" value="UniProtKB-KW"/>
</dbReference>
<keyword evidence="3" id="KW-0805">Transcription regulation</keyword>
<evidence type="ECO:0000256" key="3">
    <source>
        <dbReference type="ARBA" id="ARBA00023015"/>
    </source>
</evidence>
<evidence type="ECO:0000259" key="8">
    <source>
        <dbReference type="Pfam" id="PF02229"/>
    </source>
</evidence>
<dbReference type="GO" id="GO:0005634">
    <property type="term" value="C:nucleus"/>
    <property type="evidence" value="ECO:0007669"/>
    <property type="project" value="UniProtKB-SubCell"/>
</dbReference>
<dbReference type="AlphaFoldDB" id="A0A086T5X8"/>
<dbReference type="InterPro" id="IPR045125">
    <property type="entry name" value="Sub1/Tcp4-like"/>
</dbReference>
<protein>
    <submittedName>
        <fullName evidence="9">Putative RNA polymerase II transcriptional coactivator-like protein</fullName>
    </submittedName>
</protein>
<evidence type="ECO:0000256" key="1">
    <source>
        <dbReference type="ARBA" id="ARBA00004123"/>
    </source>
</evidence>
<evidence type="ECO:0000256" key="4">
    <source>
        <dbReference type="ARBA" id="ARBA00023125"/>
    </source>
</evidence>
<feature type="compositionally biased region" description="Low complexity" evidence="7">
    <location>
        <begin position="23"/>
        <end position="41"/>
    </location>
</feature>
<feature type="domain" description="Transcriptional coactivator p15 (PC4) C-terminal" evidence="8">
    <location>
        <begin position="51"/>
        <end position="87"/>
    </location>
</feature>
<evidence type="ECO:0000313" key="10">
    <source>
        <dbReference type="Proteomes" id="UP000029964"/>
    </source>
</evidence>
<dbReference type="SUPFAM" id="SSF54447">
    <property type="entry name" value="ssDNA-binding transcriptional regulator domain"/>
    <property type="match status" value="1"/>
</dbReference>
<dbReference type="GO" id="GO:0060261">
    <property type="term" value="P:positive regulation of transcription initiation by RNA polymerase II"/>
    <property type="evidence" value="ECO:0007669"/>
    <property type="project" value="InterPro"/>
</dbReference>